<dbReference type="SUPFAM" id="SSF53474">
    <property type="entry name" value="alpha/beta-Hydrolases"/>
    <property type="match status" value="1"/>
</dbReference>
<dbReference type="PRINTS" id="PR00111">
    <property type="entry name" value="ABHYDROLASE"/>
</dbReference>
<feature type="domain" description="AB hydrolase-1" evidence="1">
    <location>
        <begin position="7"/>
        <end position="217"/>
    </location>
</feature>
<dbReference type="InterPro" id="IPR029058">
    <property type="entry name" value="AB_hydrolase_fold"/>
</dbReference>
<reference evidence="2 3" key="1">
    <citation type="journal article" date="2016" name="Nat. Commun.">
        <title>Thousands of microbial genomes shed light on interconnected biogeochemical processes in an aquifer system.</title>
        <authorList>
            <person name="Anantharaman K."/>
            <person name="Brown C.T."/>
            <person name="Hug L.A."/>
            <person name="Sharon I."/>
            <person name="Castelle C.J."/>
            <person name="Probst A.J."/>
            <person name="Thomas B.C."/>
            <person name="Singh A."/>
            <person name="Wilkins M.J."/>
            <person name="Karaoz U."/>
            <person name="Brodie E.L."/>
            <person name="Williams K.H."/>
            <person name="Hubbard S.S."/>
            <person name="Banfield J.F."/>
        </authorList>
    </citation>
    <scope>NUCLEOTIDE SEQUENCE [LARGE SCALE GENOMIC DNA]</scope>
</reference>
<evidence type="ECO:0000313" key="2">
    <source>
        <dbReference type="EMBL" id="OGE35603.1"/>
    </source>
</evidence>
<dbReference type="Pfam" id="PF00561">
    <property type="entry name" value="Abhydrolase_1"/>
    <property type="match status" value="1"/>
</dbReference>
<evidence type="ECO:0000259" key="1">
    <source>
        <dbReference type="Pfam" id="PF00561"/>
    </source>
</evidence>
<name>A0A1F5K3P1_9BACT</name>
<sequence>MGAVKKIFILHGWAYSTNKWQGVTDFMEKASFSPKILDIPGLTEETEKVWTLDDYVEWLKKKLGGERAILVGHSNGGRIALAFAAKYPERLSHLILIDSAGVYRNGLPIRIKRLVFGTAAKLGKKITKSQILRDLLYKAARESDYKNAAPKMRETMANLISTDLTPLLNQVTTPTLIIWGKLDKDTPLSDAKLMHALIKNSELYVISDARHSPQFTHTEEVCRKIAEKL</sequence>
<evidence type="ECO:0000313" key="3">
    <source>
        <dbReference type="Proteomes" id="UP000176405"/>
    </source>
</evidence>
<dbReference type="PANTHER" id="PTHR43798:SF33">
    <property type="entry name" value="HYDROLASE, PUTATIVE (AFU_ORTHOLOGUE AFUA_2G14860)-RELATED"/>
    <property type="match status" value="1"/>
</dbReference>
<dbReference type="GO" id="GO:0016020">
    <property type="term" value="C:membrane"/>
    <property type="evidence" value="ECO:0007669"/>
    <property type="project" value="TreeGrafter"/>
</dbReference>
<gene>
    <name evidence="2" type="ORF">A3E45_05190</name>
</gene>
<dbReference type="Gene3D" id="3.40.50.1820">
    <property type="entry name" value="alpha/beta hydrolase"/>
    <property type="match status" value="1"/>
</dbReference>
<dbReference type="EMBL" id="MFDH01000021">
    <property type="protein sequence ID" value="OGE35603.1"/>
    <property type="molecule type" value="Genomic_DNA"/>
</dbReference>
<dbReference type="InterPro" id="IPR050266">
    <property type="entry name" value="AB_hydrolase_sf"/>
</dbReference>
<dbReference type="PANTHER" id="PTHR43798">
    <property type="entry name" value="MONOACYLGLYCEROL LIPASE"/>
    <property type="match status" value="1"/>
</dbReference>
<organism evidence="2 3">
    <name type="scientific">Candidatus Daviesbacteria bacterium RIFCSPHIGHO2_12_FULL_43_11</name>
    <dbReference type="NCBI Taxonomy" id="1797780"/>
    <lineage>
        <taxon>Bacteria</taxon>
        <taxon>Candidatus Daviesiibacteriota</taxon>
    </lineage>
</organism>
<dbReference type="AlphaFoldDB" id="A0A1F5K3P1"/>
<accession>A0A1F5K3P1</accession>
<proteinExistence type="predicted"/>
<comment type="caution">
    <text evidence="2">The sequence shown here is derived from an EMBL/GenBank/DDBJ whole genome shotgun (WGS) entry which is preliminary data.</text>
</comment>
<dbReference type="STRING" id="1797780.A3E45_05190"/>
<protein>
    <recommendedName>
        <fullName evidence="1">AB hydrolase-1 domain-containing protein</fullName>
    </recommendedName>
</protein>
<dbReference type="Proteomes" id="UP000176405">
    <property type="component" value="Unassembled WGS sequence"/>
</dbReference>
<dbReference type="InterPro" id="IPR000073">
    <property type="entry name" value="AB_hydrolase_1"/>
</dbReference>